<name>A0A0G4H045_9ALVE</name>
<sequence length="359" mass="39986">MHFVDTDLVQQWDEKRGTCSTVDEVDAWFLDAYGGGGMEEKHAVYTMADVKLSVVDAFQPFVDRFIDTFMAANPNTIRNDRITSFINALYPEMREALEIEPAFSEWNDLAKRTEHLHAKLQKKARAKLAAVQSTQSASDLERWEKLTDRLERVEASIAALHTRGRGRGNSMPRGGRGGYAVYGNRPSPQVAYGFTPGRNAGSGWRGRYRGRGGMPGGVYRGRGGHNGFNNNSPVVPAILALSAAGGSGLKVLGETTISLSHPNNPEKKFLHTLLVTADTGYNLVLGQDFLKLKDPVVQYHYREDRLVVADLPVFYCWYDDGRKLMRVAPLQRTKVTKRSRALLRVDVDGVGEEETVILR</sequence>
<dbReference type="EMBL" id="CDMZ01001732">
    <property type="protein sequence ID" value="CEM36761.1"/>
    <property type="molecule type" value="Genomic_DNA"/>
</dbReference>
<evidence type="ECO:0000313" key="1">
    <source>
        <dbReference type="EMBL" id="CEM36761.1"/>
    </source>
</evidence>
<protein>
    <submittedName>
        <fullName evidence="1">Uncharacterized protein</fullName>
    </submittedName>
</protein>
<dbReference type="AlphaFoldDB" id="A0A0G4H045"/>
<dbReference type="PhylomeDB" id="A0A0G4H045"/>
<gene>
    <name evidence="1" type="ORF">Cvel_24108</name>
</gene>
<proteinExistence type="predicted"/>
<accession>A0A0G4H045</accession>
<organism evidence="1">
    <name type="scientific">Chromera velia CCMP2878</name>
    <dbReference type="NCBI Taxonomy" id="1169474"/>
    <lineage>
        <taxon>Eukaryota</taxon>
        <taxon>Sar</taxon>
        <taxon>Alveolata</taxon>
        <taxon>Colpodellida</taxon>
        <taxon>Chromeraceae</taxon>
        <taxon>Chromera</taxon>
    </lineage>
</organism>
<reference evidence="1" key="1">
    <citation type="submission" date="2014-11" db="EMBL/GenBank/DDBJ databases">
        <authorList>
            <person name="Otto D Thomas"/>
            <person name="Naeem Raeece"/>
        </authorList>
    </citation>
    <scope>NUCLEOTIDE SEQUENCE</scope>
</reference>
<dbReference type="VEuPathDB" id="CryptoDB:Cvel_24108"/>